<dbReference type="AlphaFoldDB" id="F0ZG47"/>
<keyword evidence="2" id="KW-1185">Reference proteome</keyword>
<gene>
    <name evidence="1" type="ORF">DICPUDRAFT_150360</name>
</gene>
<dbReference type="VEuPathDB" id="AmoebaDB:DICPUDRAFT_150360"/>
<accession>F0ZG47</accession>
<proteinExistence type="predicted"/>
<evidence type="ECO:0000313" key="1">
    <source>
        <dbReference type="EMBL" id="EGC37098.1"/>
    </source>
</evidence>
<evidence type="ECO:0000313" key="2">
    <source>
        <dbReference type="Proteomes" id="UP000001064"/>
    </source>
</evidence>
<sequence>MKLKIRESFCKKYGYQNLSKENVTLQSNLHQKNSDKDKSSKSNDWAWDIYYLIYPEHYRE</sequence>
<dbReference type="GeneID" id="10503773"/>
<dbReference type="InParanoid" id="F0ZG47"/>
<dbReference type="RefSeq" id="XP_003286379.1">
    <property type="nucleotide sequence ID" value="XM_003286331.1"/>
</dbReference>
<protein>
    <submittedName>
        <fullName evidence="1">Uncharacterized protein</fullName>
    </submittedName>
</protein>
<dbReference type="Proteomes" id="UP000001064">
    <property type="component" value="Unassembled WGS sequence"/>
</dbReference>
<name>F0ZG47_DICPU</name>
<dbReference type="EMBL" id="GL871008">
    <property type="protein sequence ID" value="EGC37098.1"/>
    <property type="molecule type" value="Genomic_DNA"/>
</dbReference>
<organism evidence="1 2">
    <name type="scientific">Dictyostelium purpureum</name>
    <name type="common">Slime mold</name>
    <dbReference type="NCBI Taxonomy" id="5786"/>
    <lineage>
        <taxon>Eukaryota</taxon>
        <taxon>Amoebozoa</taxon>
        <taxon>Evosea</taxon>
        <taxon>Eumycetozoa</taxon>
        <taxon>Dictyostelia</taxon>
        <taxon>Dictyosteliales</taxon>
        <taxon>Dictyosteliaceae</taxon>
        <taxon>Dictyostelium</taxon>
    </lineage>
</organism>
<reference evidence="2" key="1">
    <citation type="journal article" date="2011" name="Genome Biol.">
        <title>Comparative genomics of the social amoebae Dictyostelium discoideum and Dictyostelium purpureum.</title>
        <authorList>
            <consortium name="US DOE Joint Genome Institute (JGI-PGF)"/>
            <person name="Sucgang R."/>
            <person name="Kuo A."/>
            <person name="Tian X."/>
            <person name="Salerno W."/>
            <person name="Parikh A."/>
            <person name="Feasley C.L."/>
            <person name="Dalin E."/>
            <person name="Tu H."/>
            <person name="Huang E."/>
            <person name="Barry K."/>
            <person name="Lindquist E."/>
            <person name="Shapiro H."/>
            <person name="Bruce D."/>
            <person name="Schmutz J."/>
            <person name="Salamov A."/>
            <person name="Fey P."/>
            <person name="Gaudet P."/>
            <person name="Anjard C."/>
            <person name="Babu M.M."/>
            <person name="Basu S."/>
            <person name="Bushmanova Y."/>
            <person name="van der Wel H."/>
            <person name="Katoh-Kurasawa M."/>
            <person name="Dinh C."/>
            <person name="Coutinho P.M."/>
            <person name="Saito T."/>
            <person name="Elias M."/>
            <person name="Schaap P."/>
            <person name="Kay R.R."/>
            <person name="Henrissat B."/>
            <person name="Eichinger L."/>
            <person name="Rivero F."/>
            <person name="Putnam N.H."/>
            <person name="West C.M."/>
            <person name="Loomis W.F."/>
            <person name="Chisholm R.L."/>
            <person name="Shaulsky G."/>
            <person name="Strassmann J.E."/>
            <person name="Queller D.C."/>
            <person name="Kuspa A."/>
            <person name="Grigoriev I.V."/>
        </authorList>
    </citation>
    <scope>NUCLEOTIDE SEQUENCE [LARGE SCALE GENOMIC DNA]</scope>
    <source>
        <strain evidence="2">QSDP1</strain>
    </source>
</reference>
<dbReference type="KEGG" id="dpp:DICPUDRAFT_150360"/>